<dbReference type="PANTHER" id="PTHR48063:SF103">
    <property type="entry name" value="LEUCINE-RICH RECEPTOR-LIKE KINASE FAMILY PROTEIN"/>
    <property type="match status" value="1"/>
</dbReference>
<keyword evidence="8" id="KW-0675">Receptor</keyword>
<dbReference type="InterPro" id="IPR046956">
    <property type="entry name" value="RLP23-like"/>
</dbReference>
<evidence type="ECO:0000313" key="11">
    <source>
        <dbReference type="Proteomes" id="UP001157418"/>
    </source>
</evidence>
<keyword evidence="11" id="KW-1185">Reference proteome</keyword>
<keyword evidence="7" id="KW-0472">Membrane</keyword>
<dbReference type="AlphaFoldDB" id="A0AAU9PS25"/>
<evidence type="ECO:0000256" key="4">
    <source>
        <dbReference type="ARBA" id="ARBA00022729"/>
    </source>
</evidence>
<evidence type="ECO:0000256" key="1">
    <source>
        <dbReference type="ARBA" id="ARBA00004479"/>
    </source>
</evidence>
<dbReference type="Pfam" id="PF13855">
    <property type="entry name" value="LRR_8"/>
    <property type="match status" value="1"/>
</dbReference>
<evidence type="ECO:0000256" key="3">
    <source>
        <dbReference type="ARBA" id="ARBA00022692"/>
    </source>
</evidence>
<evidence type="ECO:0000256" key="5">
    <source>
        <dbReference type="ARBA" id="ARBA00022737"/>
    </source>
</evidence>
<keyword evidence="5" id="KW-0677">Repeat</keyword>
<sequence length="153" mass="17181">MIDLSSNIFYGPITNVSSTLTSLHPSKNKFYGGISFLCQIDLGFLVVLDLSYNLLSGQLPDCLWHFKELKILNLEHNNLSGRLPTSVGSLIKLESLDLYKNNFSRELPLSLKSCTSLNSLNLGANKFFSNVPTWIRENLSGLHVLILRSNNFF</sequence>
<dbReference type="GO" id="GO:0016020">
    <property type="term" value="C:membrane"/>
    <property type="evidence" value="ECO:0007669"/>
    <property type="project" value="UniProtKB-SubCell"/>
</dbReference>
<evidence type="ECO:0000256" key="2">
    <source>
        <dbReference type="ARBA" id="ARBA00022614"/>
    </source>
</evidence>
<proteinExistence type="predicted"/>
<reference evidence="10 11" key="1">
    <citation type="submission" date="2022-01" db="EMBL/GenBank/DDBJ databases">
        <authorList>
            <person name="Xiong W."/>
            <person name="Schranz E."/>
        </authorList>
    </citation>
    <scope>NUCLEOTIDE SEQUENCE [LARGE SCALE GENOMIC DNA]</scope>
</reference>
<dbReference type="Pfam" id="PF00560">
    <property type="entry name" value="LRR_1"/>
    <property type="match status" value="1"/>
</dbReference>
<evidence type="ECO:0000256" key="8">
    <source>
        <dbReference type="ARBA" id="ARBA00023170"/>
    </source>
</evidence>
<keyword evidence="2" id="KW-0433">Leucine-rich repeat</keyword>
<gene>
    <name evidence="10" type="ORF">LVIROSA_LOCUS38002</name>
</gene>
<name>A0AAU9PS25_9ASTR</name>
<dbReference type="Proteomes" id="UP001157418">
    <property type="component" value="Unassembled WGS sequence"/>
</dbReference>
<dbReference type="SUPFAM" id="SSF52058">
    <property type="entry name" value="L domain-like"/>
    <property type="match status" value="1"/>
</dbReference>
<evidence type="ECO:0000256" key="6">
    <source>
        <dbReference type="ARBA" id="ARBA00022989"/>
    </source>
</evidence>
<comment type="caution">
    <text evidence="10">The sequence shown here is derived from an EMBL/GenBank/DDBJ whole genome shotgun (WGS) entry which is preliminary data.</text>
</comment>
<dbReference type="EMBL" id="CAKMRJ010005745">
    <property type="protein sequence ID" value="CAH1452713.1"/>
    <property type="molecule type" value="Genomic_DNA"/>
</dbReference>
<evidence type="ECO:0000256" key="9">
    <source>
        <dbReference type="ARBA" id="ARBA00023180"/>
    </source>
</evidence>
<keyword evidence="4" id="KW-0732">Signal</keyword>
<keyword evidence="9" id="KW-0325">Glycoprotein</keyword>
<evidence type="ECO:0000256" key="7">
    <source>
        <dbReference type="ARBA" id="ARBA00023136"/>
    </source>
</evidence>
<protein>
    <submittedName>
        <fullName evidence="10">Uncharacterized protein</fullName>
    </submittedName>
</protein>
<dbReference type="InterPro" id="IPR032675">
    <property type="entry name" value="LRR_dom_sf"/>
</dbReference>
<dbReference type="PANTHER" id="PTHR48063">
    <property type="entry name" value="LRR RECEPTOR-LIKE KINASE"/>
    <property type="match status" value="1"/>
</dbReference>
<comment type="subcellular location">
    <subcellularLocation>
        <location evidence="1">Membrane</location>
        <topology evidence="1">Single-pass type I membrane protein</topology>
    </subcellularLocation>
</comment>
<keyword evidence="3" id="KW-0812">Transmembrane</keyword>
<organism evidence="10 11">
    <name type="scientific">Lactuca virosa</name>
    <dbReference type="NCBI Taxonomy" id="75947"/>
    <lineage>
        <taxon>Eukaryota</taxon>
        <taxon>Viridiplantae</taxon>
        <taxon>Streptophyta</taxon>
        <taxon>Embryophyta</taxon>
        <taxon>Tracheophyta</taxon>
        <taxon>Spermatophyta</taxon>
        <taxon>Magnoliopsida</taxon>
        <taxon>eudicotyledons</taxon>
        <taxon>Gunneridae</taxon>
        <taxon>Pentapetalae</taxon>
        <taxon>asterids</taxon>
        <taxon>campanulids</taxon>
        <taxon>Asterales</taxon>
        <taxon>Asteraceae</taxon>
        <taxon>Cichorioideae</taxon>
        <taxon>Cichorieae</taxon>
        <taxon>Lactucinae</taxon>
        <taxon>Lactuca</taxon>
    </lineage>
</organism>
<keyword evidence="6" id="KW-1133">Transmembrane helix</keyword>
<accession>A0AAU9PS25</accession>
<dbReference type="Gene3D" id="3.80.10.10">
    <property type="entry name" value="Ribonuclease Inhibitor"/>
    <property type="match status" value="1"/>
</dbReference>
<evidence type="ECO:0000313" key="10">
    <source>
        <dbReference type="EMBL" id="CAH1452713.1"/>
    </source>
</evidence>
<dbReference type="InterPro" id="IPR001611">
    <property type="entry name" value="Leu-rich_rpt"/>
</dbReference>
<dbReference type="FunFam" id="3.80.10.10:FF:000413">
    <property type="entry name" value="Inactive leucine-rich repeat receptor-like protein kinase"/>
    <property type="match status" value="1"/>
</dbReference>